<dbReference type="AlphaFoldDB" id="A0A409WZW6"/>
<sequence>MLIVTVRQAHNGEQSGDLTKVTPRLKWRIRQEPPRITNRIQFFIDDPSPLPTITARIPFDRIALLERRKALTATSSFEGAAVVKLSSSTNASPDAGQMTSSDAGTTAAAKRPRPSRKPADSGSSGSTISQAGEPQASSSHQPLIPKPAGEPGRPGSGGYNIKAVLEKLGTQSRIDEFTACTKSRATLYLDDSLSYKNQDKVAINRVVSDVRQKFPELAMFADDWPVHDILKGHCKYRSSRVRQASSRPQRKKRRVIADQSNSDDDSDELDSEVESEEE</sequence>
<dbReference type="EMBL" id="NHTK01004943">
    <property type="protein sequence ID" value="PPQ84074.1"/>
    <property type="molecule type" value="Genomic_DNA"/>
</dbReference>
<evidence type="ECO:0000256" key="1">
    <source>
        <dbReference type="SAM" id="MobiDB-lite"/>
    </source>
</evidence>
<evidence type="ECO:0000313" key="3">
    <source>
        <dbReference type="Proteomes" id="UP000284842"/>
    </source>
</evidence>
<feature type="region of interest" description="Disordered" evidence="1">
    <location>
        <begin position="88"/>
        <end position="160"/>
    </location>
</feature>
<feature type="compositionally biased region" description="Polar residues" evidence="1">
    <location>
        <begin position="88"/>
        <end position="104"/>
    </location>
</feature>
<feature type="compositionally biased region" description="Polar residues" evidence="1">
    <location>
        <begin position="121"/>
        <end position="141"/>
    </location>
</feature>
<keyword evidence="3" id="KW-1185">Reference proteome</keyword>
<feature type="region of interest" description="Disordered" evidence="1">
    <location>
        <begin position="239"/>
        <end position="278"/>
    </location>
</feature>
<evidence type="ECO:0000313" key="2">
    <source>
        <dbReference type="EMBL" id="PPQ84074.1"/>
    </source>
</evidence>
<proteinExistence type="predicted"/>
<feature type="compositionally biased region" description="Acidic residues" evidence="1">
    <location>
        <begin position="261"/>
        <end position="278"/>
    </location>
</feature>
<dbReference type="STRING" id="181874.A0A409WZW6"/>
<dbReference type="OrthoDB" id="2686745at2759"/>
<reference evidence="2 3" key="1">
    <citation type="journal article" date="2018" name="Evol. Lett.">
        <title>Horizontal gene cluster transfer increased hallucinogenic mushroom diversity.</title>
        <authorList>
            <person name="Reynolds H.T."/>
            <person name="Vijayakumar V."/>
            <person name="Gluck-Thaler E."/>
            <person name="Korotkin H.B."/>
            <person name="Matheny P.B."/>
            <person name="Slot J.C."/>
        </authorList>
    </citation>
    <scope>NUCLEOTIDE SEQUENCE [LARGE SCALE GENOMIC DNA]</scope>
    <source>
        <strain evidence="2 3">2629</strain>
    </source>
</reference>
<accession>A0A409WZW6</accession>
<dbReference type="Proteomes" id="UP000284842">
    <property type="component" value="Unassembled WGS sequence"/>
</dbReference>
<protein>
    <submittedName>
        <fullName evidence="2">Uncharacterized protein</fullName>
    </submittedName>
</protein>
<organism evidence="2 3">
    <name type="scientific">Panaeolus cyanescens</name>
    <dbReference type="NCBI Taxonomy" id="181874"/>
    <lineage>
        <taxon>Eukaryota</taxon>
        <taxon>Fungi</taxon>
        <taxon>Dikarya</taxon>
        <taxon>Basidiomycota</taxon>
        <taxon>Agaricomycotina</taxon>
        <taxon>Agaricomycetes</taxon>
        <taxon>Agaricomycetidae</taxon>
        <taxon>Agaricales</taxon>
        <taxon>Agaricineae</taxon>
        <taxon>Galeropsidaceae</taxon>
        <taxon>Panaeolus</taxon>
    </lineage>
</organism>
<dbReference type="InParanoid" id="A0A409WZW6"/>
<comment type="caution">
    <text evidence="2">The sequence shown here is derived from an EMBL/GenBank/DDBJ whole genome shotgun (WGS) entry which is preliminary data.</text>
</comment>
<name>A0A409WZW6_9AGAR</name>
<gene>
    <name evidence="2" type="ORF">CVT24_002418</name>
</gene>